<dbReference type="PROSITE" id="PS51186">
    <property type="entry name" value="GNAT"/>
    <property type="match status" value="1"/>
</dbReference>
<accession>A0A9D1T4G6</accession>
<feature type="domain" description="N-acetyltransferase" evidence="3">
    <location>
        <begin position="13"/>
        <end position="171"/>
    </location>
</feature>
<dbReference type="InterPro" id="IPR050680">
    <property type="entry name" value="YpeA/RimI_acetyltransf"/>
</dbReference>
<evidence type="ECO:0000313" key="4">
    <source>
        <dbReference type="EMBL" id="HIV10363.1"/>
    </source>
</evidence>
<evidence type="ECO:0000256" key="2">
    <source>
        <dbReference type="ARBA" id="ARBA00023315"/>
    </source>
</evidence>
<evidence type="ECO:0000313" key="5">
    <source>
        <dbReference type="Proteomes" id="UP000823960"/>
    </source>
</evidence>
<dbReference type="Gene3D" id="3.40.630.30">
    <property type="match status" value="1"/>
</dbReference>
<proteinExistence type="predicted"/>
<dbReference type="AlphaFoldDB" id="A0A9D1T4G6"/>
<keyword evidence="2" id="KW-0012">Acyltransferase</keyword>
<gene>
    <name evidence="4" type="ORF">IAD28_01530</name>
</gene>
<organism evidence="4 5">
    <name type="scientific">Candidatus Faeciplasma avium</name>
    <dbReference type="NCBI Taxonomy" id="2840798"/>
    <lineage>
        <taxon>Bacteria</taxon>
        <taxon>Bacillati</taxon>
        <taxon>Bacillota</taxon>
        <taxon>Clostridia</taxon>
        <taxon>Eubacteriales</taxon>
        <taxon>Oscillospiraceae</taxon>
        <taxon>Oscillospiraceae incertae sedis</taxon>
        <taxon>Candidatus Faeciplasma</taxon>
    </lineage>
</organism>
<dbReference type="SUPFAM" id="SSF55729">
    <property type="entry name" value="Acyl-CoA N-acyltransferases (Nat)"/>
    <property type="match status" value="1"/>
</dbReference>
<protein>
    <submittedName>
        <fullName evidence="4">GNAT family N-acetyltransferase</fullName>
    </submittedName>
</protein>
<reference evidence="4" key="2">
    <citation type="journal article" date="2021" name="PeerJ">
        <title>Extensive microbial diversity within the chicken gut microbiome revealed by metagenomics and culture.</title>
        <authorList>
            <person name="Gilroy R."/>
            <person name="Ravi A."/>
            <person name="Getino M."/>
            <person name="Pursley I."/>
            <person name="Horton D.L."/>
            <person name="Alikhan N.F."/>
            <person name="Baker D."/>
            <person name="Gharbi K."/>
            <person name="Hall N."/>
            <person name="Watson M."/>
            <person name="Adriaenssens E.M."/>
            <person name="Foster-Nyarko E."/>
            <person name="Jarju S."/>
            <person name="Secka A."/>
            <person name="Antonio M."/>
            <person name="Oren A."/>
            <person name="Chaudhuri R.R."/>
            <person name="La Ragione R."/>
            <person name="Hildebrand F."/>
            <person name="Pallen M.J."/>
        </authorList>
    </citation>
    <scope>NUCLEOTIDE SEQUENCE</scope>
    <source>
        <strain evidence="4">1370</strain>
    </source>
</reference>
<evidence type="ECO:0000259" key="3">
    <source>
        <dbReference type="PROSITE" id="PS51186"/>
    </source>
</evidence>
<reference evidence="4" key="1">
    <citation type="submission" date="2020-10" db="EMBL/GenBank/DDBJ databases">
        <authorList>
            <person name="Gilroy R."/>
        </authorList>
    </citation>
    <scope>NUCLEOTIDE SEQUENCE</scope>
    <source>
        <strain evidence="4">1370</strain>
    </source>
</reference>
<comment type="caution">
    <text evidence="4">The sequence shown here is derived from an EMBL/GenBank/DDBJ whole genome shotgun (WGS) entry which is preliminary data.</text>
</comment>
<dbReference type="Proteomes" id="UP000823960">
    <property type="component" value="Unassembled WGS sequence"/>
</dbReference>
<evidence type="ECO:0000256" key="1">
    <source>
        <dbReference type="ARBA" id="ARBA00022679"/>
    </source>
</evidence>
<dbReference type="PANTHER" id="PTHR43420">
    <property type="entry name" value="ACETYLTRANSFERASE"/>
    <property type="match status" value="1"/>
</dbReference>
<dbReference type="Pfam" id="PF00583">
    <property type="entry name" value="Acetyltransf_1"/>
    <property type="match status" value="1"/>
</dbReference>
<name>A0A9D1T4G6_9FIRM</name>
<dbReference type="InterPro" id="IPR016181">
    <property type="entry name" value="Acyl_CoA_acyltransferase"/>
</dbReference>
<sequence>MPVTDKAREGDIPGILSLLKQVLEVHYQLRPDLFIRSTTKYESDELLKIISDPMTPVFVCRSDASAQSPEGGKVLGHAFCQLMDFSGSKNMTPIKTLYIDDICVDEGARGEGVATLLYNHVKEYARQLGCYNITLNVWEGNAPARAFYEAMGMNVQKTVMEAVLQPEPSAER</sequence>
<keyword evidence="1" id="KW-0808">Transferase</keyword>
<dbReference type="EMBL" id="DVOL01000019">
    <property type="protein sequence ID" value="HIV10363.1"/>
    <property type="molecule type" value="Genomic_DNA"/>
</dbReference>
<dbReference type="GO" id="GO:0016747">
    <property type="term" value="F:acyltransferase activity, transferring groups other than amino-acyl groups"/>
    <property type="evidence" value="ECO:0007669"/>
    <property type="project" value="InterPro"/>
</dbReference>
<dbReference type="InterPro" id="IPR000182">
    <property type="entry name" value="GNAT_dom"/>
</dbReference>
<dbReference type="PANTHER" id="PTHR43420:SF51">
    <property type="entry name" value="PEPTIDYL-LYSINE N-ACETYLTRANSFERASE YIAC"/>
    <property type="match status" value="1"/>
</dbReference>
<dbReference type="CDD" id="cd04301">
    <property type="entry name" value="NAT_SF"/>
    <property type="match status" value="1"/>
</dbReference>